<name>A0ABT5KGZ5_9BURK</name>
<dbReference type="Gene3D" id="1.10.287.470">
    <property type="entry name" value="Helix hairpin bin"/>
    <property type="match status" value="1"/>
</dbReference>
<feature type="signal peptide" evidence="3">
    <location>
        <begin position="1"/>
        <end position="26"/>
    </location>
</feature>
<evidence type="ECO:0000256" key="1">
    <source>
        <dbReference type="ARBA" id="ARBA00009477"/>
    </source>
</evidence>
<evidence type="ECO:0000256" key="2">
    <source>
        <dbReference type="SAM" id="MobiDB-lite"/>
    </source>
</evidence>
<evidence type="ECO:0000259" key="5">
    <source>
        <dbReference type="Pfam" id="PF25973"/>
    </source>
</evidence>
<dbReference type="Proteomes" id="UP001221189">
    <property type="component" value="Unassembled WGS sequence"/>
</dbReference>
<feature type="region of interest" description="Disordered" evidence="2">
    <location>
        <begin position="149"/>
        <end position="184"/>
    </location>
</feature>
<organism evidence="6 7">
    <name type="scientific">Roseateles albus</name>
    <dbReference type="NCBI Taxonomy" id="2987525"/>
    <lineage>
        <taxon>Bacteria</taxon>
        <taxon>Pseudomonadati</taxon>
        <taxon>Pseudomonadota</taxon>
        <taxon>Betaproteobacteria</taxon>
        <taxon>Burkholderiales</taxon>
        <taxon>Sphaerotilaceae</taxon>
        <taxon>Roseateles</taxon>
    </lineage>
</organism>
<evidence type="ECO:0000313" key="7">
    <source>
        <dbReference type="Proteomes" id="UP001221189"/>
    </source>
</evidence>
<feature type="domain" description="CusB-like beta-barrel" evidence="4">
    <location>
        <begin position="232"/>
        <end position="281"/>
    </location>
</feature>
<keyword evidence="3" id="KW-0732">Signal</keyword>
<feature type="compositionally biased region" description="Low complexity" evidence="2">
    <location>
        <begin position="165"/>
        <end position="184"/>
    </location>
</feature>
<dbReference type="PANTHER" id="PTHR30469">
    <property type="entry name" value="MULTIDRUG RESISTANCE PROTEIN MDTA"/>
    <property type="match status" value="1"/>
</dbReference>
<feature type="chain" id="PRO_5046782759" evidence="3">
    <location>
        <begin position="27"/>
        <end position="395"/>
    </location>
</feature>
<gene>
    <name evidence="6" type="ORF">PRZ03_16540</name>
</gene>
<comment type="similarity">
    <text evidence="1">Belongs to the membrane fusion protein (MFP) (TC 8.A.1) family.</text>
</comment>
<dbReference type="Pfam" id="PF25973">
    <property type="entry name" value="BSH_CzcB"/>
    <property type="match status" value="1"/>
</dbReference>
<evidence type="ECO:0000313" key="6">
    <source>
        <dbReference type="EMBL" id="MDC8773197.1"/>
    </source>
</evidence>
<dbReference type="InterPro" id="IPR058647">
    <property type="entry name" value="BSH_CzcB-like"/>
</dbReference>
<dbReference type="Gene3D" id="2.40.30.170">
    <property type="match status" value="1"/>
</dbReference>
<dbReference type="Gene3D" id="2.40.420.20">
    <property type="match status" value="1"/>
</dbReference>
<dbReference type="EMBL" id="JAQQXT010000010">
    <property type="protein sequence ID" value="MDC8773197.1"/>
    <property type="molecule type" value="Genomic_DNA"/>
</dbReference>
<accession>A0ABT5KGZ5</accession>
<dbReference type="Pfam" id="PF25954">
    <property type="entry name" value="Beta-barrel_RND_2"/>
    <property type="match status" value="1"/>
</dbReference>
<comment type="caution">
    <text evidence="6">The sequence shown here is derived from an EMBL/GenBank/DDBJ whole genome shotgun (WGS) entry which is preliminary data.</text>
</comment>
<evidence type="ECO:0000259" key="4">
    <source>
        <dbReference type="Pfam" id="PF25954"/>
    </source>
</evidence>
<dbReference type="InterPro" id="IPR058792">
    <property type="entry name" value="Beta-barrel_RND_2"/>
</dbReference>
<proteinExistence type="inferred from homology"/>
<dbReference type="SUPFAM" id="SSF111369">
    <property type="entry name" value="HlyD-like secretion proteins"/>
    <property type="match status" value="1"/>
</dbReference>
<evidence type="ECO:0000256" key="3">
    <source>
        <dbReference type="SAM" id="SignalP"/>
    </source>
</evidence>
<sequence>MTRPFQNALRALPALLTLVLALGLSACGKDSGKKDSSADAGKSSIALLLAPEDQITMSLADFSSGPVITGSIQPEKRADLRAEVSAVVLQVLKENGELVKRGDLLARLDDSSIREQLTSADESARVAAQSFEQAERQYQRLKTLQAQGMSSLQATEDAEQRRNNAQGDQVAAKARAAQARQQLQRTEVRAPFDGILSERKVSAGDTALVGKELFKVIDPRSMRFEGLVSADRMSDLKPGQTVSFSVNGLDEKNFSGKIRRIEAAANATTRQLEVLVDFAPGSAPKVAGLYAEGRVETGSVSSLMLPDSALLRAGDEAFVWVINGEVLKKTPIKLGERDARRGEFVVLSGLKAGERILRKPGSNLQDGQMIKQVASPQASIPAGAASAARAASAGK</sequence>
<protein>
    <submittedName>
        <fullName evidence="6">Efflux RND transporter periplasmic adaptor subunit</fullName>
    </submittedName>
</protein>
<reference evidence="6 7" key="1">
    <citation type="submission" date="2022-10" db="EMBL/GenBank/DDBJ databases">
        <title>Paucibacter sp. hw1 Genome sequencing.</title>
        <authorList>
            <person name="Park S."/>
        </authorList>
    </citation>
    <scope>NUCLEOTIDE SEQUENCE [LARGE SCALE GENOMIC DNA]</scope>
    <source>
        <strain evidence="7">hw1</strain>
    </source>
</reference>
<keyword evidence="7" id="KW-1185">Reference proteome</keyword>
<dbReference type="RefSeq" id="WP_273601359.1">
    <property type="nucleotide sequence ID" value="NZ_JAQQXT010000010.1"/>
</dbReference>
<dbReference type="PANTHER" id="PTHR30469:SF15">
    <property type="entry name" value="HLYD FAMILY OF SECRETION PROTEINS"/>
    <property type="match status" value="1"/>
</dbReference>
<dbReference type="NCBIfam" id="TIGR01730">
    <property type="entry name" value="RND_mfp"/>
    <property type="match status" value="1"/>
</dbReference>
<feature type="domain" description="CzcB-like barrel-sandwich hybrid" evidence="5">
    <location>
        <begin position="79"/>
        <end position="218"/>
    </location>
</feature>
<dbReference type="InterPro" id="IPR006143">
    <property type="entry name" value="RND_pump_MFP"/>
</dbReference>
<dbReference type="PROSITE" id="PS51257">
    <property type="entry name" value="PROKAR_LIPOPROTEIN"/>
    <property type="match status" value="1"/>
</dbReference>
<dbReference type="Gene3D" id="2.40.50.100">
    <property type="match status" value="1"/>
</dbReference>